<dbReference type="InterPro" id="IPR016120">
    <property type="entry name" value="Sig_transdc_His_kin_SpoOB"/>
</dbReference>
<keyword evidence="7" id="KW-1185">Reference proteome</keyword>
<comment type="caution">
    <text evidence="6">The sequence shown here is derived from an EMBL/GenBank/DDBJ whole genome shotgun (WGS) entry which is preliminary data.</text>
</comment>
<proteinExistence type="predicted"/>
<evidence type="ECO:0000256" key="3">
    <source>
        <dbReference type="ARBA" id="ARBA00022777"/>
    </source>
</evidence>
<accession>A0ABU0L1I7</accession>
<sequence>MAERREAMFQRIRAPYLALGSILIPLVFSLLYPEGLTIIILALWSVVAACFGMWYTRRQAEYERKAALRSLERTAIATLNHHRHDWMNDLQVLYGYIRMNKHDKSAAYVETIKERVAEDSKISKLGIPSLVFYLQSFRVNAGNLQLSVQVEEQLKLDAVMSPEDGESLASAVIETVRAYQYGGGRSSWGEVRRLTLFFGMDQKDIIVRFEGSDIPADTNLLKQVKPIHGSERIRTEKLPTGEMLQIRMECQT</sequence>
<dbReference type="InterPro" id="IPR039506">
    <property type="entry name" value="SPOB_a"/>
</dbReference>
<keyword evidence="4" id="KW-0812">Transmembrane</keyword>
<keyword evidence="1" id="KW-0597">Phosphoprotein</keyword>
<evidence type="ECO:0000313" key="7">
    <source>
        <dbReference type="Proteomes" id="UP001242811"/>
    </source>
</evidence>
<dbReference type="SUPFAM" id="SSF55890">
    <property type="entry name" value="Sporulation response regulatory protein Spo0B"/>
    <property type="match status" value="1"/>
</dbReference>
<feature type="domain" description="SpoOB alpha-helical" evidence="5">
    <location>
        <begin position="73"/>
        <end position="125"/>
    </location>
</feature>
<keyword evidence="2" id="KW-0808">Transferase</keyword>
<evidence type="ECO:0000313" key="6">
    <source>
        <dbReference type="EMBL" id="MDQ0495558.1"/>
    </source>
</evidence>
<keyword evidence="4" id="KW-1133">Transmembrane helix</keyword>
<evidence type="ECO:0000259" key="5">
    <source>
        <dbReference type="Pfam" id="PF14689"/>
    </source>
</evidence>
<evidence type="ECO:0000256" key="1">
    <source>
        <dbReference type="ARBA" id="ARBA00022553"/>
    </source>
</evidence>
<evidence type="ECO:0000256" key="2">
    <source>
        <dbReference type="ARBA" id="ARBA00022679"/>
    </source>
</evidence>
<name>A0ABU0L1I7_9BACL</name>
<protein>
    <recommendedName>
        <fullName evidence="5">SpoOB alpha-helical domain-containing protein</fullName>
    </recommendedName>
</protein>
<keyword evidence="3" id="KW-0418">Kinase</keyword>
<dbReference type="Pfam" id="PF14689">
    <property type="entry name" value="SPOB_a"/>
    <property type="match status" value="1"/>
</dbReference>
<reference evidence="6 7" key="1">
    <citation type="submission" date="2023-07" db="EMBL/GenBank/DDBJ databases">
        <title>Genomic Encyclopedia of Type Strains, Phase IV (KMG-IV): sequencing the most valuable type-strain genomes for metagenomic binning, comparative biology and taxonomic classification.</title>
        <authorList>
            <person name="Goeker M."/>
        </authorList>
    </citation>
    <scope>NUCLEOTIDE SEQUENCE [LARGE SCALE GENOMIC DNA]</scope>
    <source>
        <strain evidence="6 7">DSM 14914</strain>
    </source>
</reference>
<gene>
    <name evidence="6" type="ORF">QOZ95_003739</name>
</gene>
<feature type="transmembrane region" description="Helical" evidence="4">
    <location>
        <begin position="12"/>
        <end position="32"/>
    </location>
</feature>
<evidence type="ECO:0000256" key="4">
    <source>
        <dbReference type="SAM" id="Phobius"/>
    </source>
</evidence>
<dbReference type="Gene3D" id="1.10.287.130">
    <property type="match status" value="1"/>
</dbReference>
<dbReference type="EMBL" id="JAUSWA010000024">
    <property type="protein sequence ID" value="MDQ0495558.1"/>
    <property type="molecule type" value="Genomic_DNA"/>
</dbReference>
<dbReference type="Proteomes" id="UP001242811">
    <property type="component" value="Unassembled WGS sequence"/>
</dbReference>
<keyword evidence="4" id="KW-0472">Membrane</keyword>
<feature type="transmembrane region" description="Helical" evidence="4">
    <location>
        <begin position="38"/>
        <end position="56"/>
    </location>
</feature>
<organism evidence="6 7">
    <name type="scientific">Paenibacillus brasilensis</name>
    <dbReference type="NCBI Taxonomy" id="128574"/>
    <lineage>
        <taxon>Bacteria</taxon>
        <taxon>Bacillati</taxon>
        <taxon>Bacillota</taxon>
        <taxon>Bacilli</taxon>
        <taxon>Bacillales</taxon>
        <taxon>Paenibacillaceae</taxon>
        <taxon>Paenibacillus</taxon>
    </lineage>
</organism>